<evidence type="ECO:0000256" key="3">
    <source>
        <dbReference type="ARBA" id="ARBA00022989"/>
    </source>
</evidence>
<dbReference type="Proteomes" id="UP000472274">
    <property type="component" value="Unplaced"/>
</dbReference>
<dbReference type="InParanoid" id="A0A674I1P3"/>
<evidence type="ECO:0000256" key="4">
    <source>
        <dbReference type="ARBA" id="ARBA00023136"/>
    </source>
</evidence>
<dbReference type="Gene3D" id="1.10.287.70">
    <property type="match status" value="1"/>
</dbReference>
<keyword evidence="4 6" id="KW-0472">Membrane</keyword>
<proteinExistence type="predicted"/>
<evidence type="ECO:0000313" key="9">
    <source>
        <dbReference type="Proteomes" id="UP000472274"/>
    </source>
</evidence>
<dbReference type="Gene3D" id="1.20.120.350">
    <property type="entry name" value="Voltage-gated potassium channels. Chain C"/>
    <property type="match status" value="1"/>
</dbReference>
<gene>
    <name evidence="8" type="primary">CATSPER2</name>
</gene>
<dbReference type="SUPFAM" id="SSF81324">
    <property type="entry name" value="Voltage-gated potassium channels"/>
    <property type="match status" value="1"/>
</dbReference>
<dbReference type="InterPro" id="IPR028747">
    <property type="entry name" value="CatSper2"/>
</dbReference>
<feature type="transmembrane region" description="Helical" evidence="6">
    <location>
        <begin position="176"/>
        <end position="195"/>
    </location>
</feature>
<feature type="region of interest" description="Disordered" evidence="5">
    <location>
        <begin position="412"/>
        <end position="432"/>
    </location>
</feature>
<dbReference type="GO" id="GO:0036128">
    <property type="term" value="C:CatSper complex"/>
    <property type="evidence" value="ECO:0007669"/>
    <property type="project" value="InterPro"/>
</dbReference>
<accession>A0A674I1P3</accession>
<dbReference type="GO" id="GO:0030317">
    <property type="term" value="P:flagellated sperm motility"/>
    <property type="evidence" value="ECO:0007669"/>
    <property type="project" value="InterPro"/>
</dbReference>
<dbReference type="Pfam" id="PF00520">
    <property type="entry name" value="Ion_trans"/>
    <property type="match status" value="1"/>
</dbReference>
<dbReference type="FunFam" id="1.10.287.70:FF:000115">
    <property type="entry name" value="Cation channel sperm-associated protein 2"/>
    <property type="match status" value="1"/>
</dbReference>
<evidence type="ECO:0000259" key="7">
    <source>
        <dbReference type="Pfam" id="PF00520"/>
    </source>
</evidence>
<feature type="transmembrane region" description="Helical" evidence="6">
    <location>
        <begin position="343"/>
        <end position="369"/>
    </location>
</feature>
<dbReference type="PANTHER" id="PTHR46923">
    <property type="entry name" value="CATION CHANNEL SPERM-ASSOCIATED PROTEIN 2"/>
    <property type="match status" value="1"/>
</dbReference>
<evidence type="ECO:0000256" key="2">
    <source>
        <dbReference type="ARBA" id="ARBA00022692"/>
    </source>
</evidence>
<name>A0A674I1P3_9SAUR</name>
<evidence type="ECO:0000256" key="1">
    <source>
        <dbReference type="ARBA" id="ARBA00004141"/>
    </source>
</evidence>
<dbReference type="GeneTree" id="ENSGT00910000144338"/>
<feature type="transmembrane region" description="Helical" evidence="6">
    <location>
        <begin position="311"/>
        <end position="331"/>
    </location>
</feature>
<reference evidence="8" key="2">
    <citation type="submission" date="2025-09" db="UniProtKB">
        <authorList>
            <consortium name="Ensembl"/>
        </authorList>
    </citation>
    <scope>IDENTIFICATION</scope>
</reference>
<dbReference type="InterPro" id="IPR027359">
    <property type="entry name" value="Volt_channel_dom_sf"/>
</dbReference>
<feature type="domain" description="Ion transport" evidence="7">
    <location>
        <begin position="136"/>
        <end position="377"/>
    </location>
</feature>
<feature type="transmembrane region" description="Helical" evidence="6">
    <location>
        <begin position="131"/>
        <end position="155"/>
    </location>
</feature>
<evidence type="ECO:0000256" key="6">
    <source>
        <dbReference type="SAM" id="Phobius"/>
    </source>
</evidence>
<dbReference type="GO" id="GO:0005227">
    <property type="term" value="F:calcium-activated cation channel activity"/>
    <property type="evidence" value="ECO:0007669"/>
    <property type="project" value="InterPro"/>
</dbReference>
<dbReference type="InterPro" id="IPR005821">
    <property type="entry name" value="Ion_trans_dom"/>
</dbReference>
<organism evidence="8 9">
    <name type="scientific">Terrapene triunguis</name>
    <name type="common">Three-toed box turtle</name>
    <dbReference type="NCBI Taxonomy" id="2587831"/>
    <lineage>
        <taxon>Eukaryota</taxon>
        <taxon>Metazoa</taxon>
        <taxon>Chordata</taxon>
        <taxon>Craniata</taxon>
        <taxon>Vertebrata</taxon>
        <taxon>Euteleostomi</taxon>
        <taxon>Archelosauria</taxon>
        <taxon>Testudinata</taxon>
        <taxon>Testudines</taxon>
        <taxon>Cryptodira</taxon>
        <taxon>Durocryptodira</taxon>
        <taxon>Testudinoidea</taxon>
        <taxon>Emydidae</taxon>
        <taxon>Terrapene</taxon>
    </lineage>
</organism>
<feature type="transmembrane region" description="Helical" evidence="6">
    <location>
        <begin position="271"/>
        <end position="291"/>
    </location>
</feature>
<sequence>MLRLGRIQFLLSVNVGKHRCHHTPTNRRTNISISSPFTLLPRADAIRSKLIYTFYLIDHLQGLSHAIPRHNIKDFLDPKKQRKLMLTDHHQLVRFNITPVRNTVITPEKRLRNRIQVCCSHWPPLTMWASWVLNSTIFKSFIICLIFLNMLVLMIKSEVMDKMDASLVSLKLTLEVTVWVILLIFIMEILLNWIVSFRGFWKSSWNVFDFSVTVVSVIPEFLDFIGITNKIAAMRIIRAFRILRTLKLFSKFRQVRVIILAIAKTLKAMTFILLLLVVFFYVFAVSGIFFFESYSRSDRTDLEYSMYFRDLPNTLVTLFILFTMDHWYALLQDTWKIPEMNKVISSLYIILWLLIGSFMFRNFFVAIMVTNFQTIRNDLAEEVKQIEAQKKADLFKIQIRDSDTLGSSLFSRSQASGSEVGPGAEATSSEQQSEYKVVAKQNVKDCNPCSMCKGRGRSRQKGPLPPLTAGQESHSTMQEMHGNRGGPLPVLKLQPLPLPVDWETYIHQNLQSLVAVNEDGQVVWPSDSLFRYFELLEQLQHNLEERKRLQHYAVMALLNMEDK</sequence>
<feature type="transmembrane region" description="Helical" evidence="6">
    <location>
        <begin position="207"/>
        <end position="228"/>
    </location>
</feature>
<evidence type="ECO:0000313" key="8">
    <source>
        <dbReference type="Ensembl" id="ENSTMTP00000002530.1"/>
    </source>
</evidence>
<dbReference type="AlphaFoldDB" id="A0A674I1P3"/>
<feature type="region of interest" description="Disordered" evidence="5">
    <location>
        <begin position="454"/>
        <end position="486"/>
    </location>
</feature>
<dbReference type="PANTHER" id="PTHR46923:SF1">
    <property type="entry name" value="CATION CHANNEL SPERM-ASSOCIATED PROTEIN 2"/>
    <property type="match status" value="1"/>
</dbReference>
<dbReference type="GO" id="GO:0005245">
    <property type="term" value="F:voltage-gated calcium channel activity"/>
    <property type="evidence" value="ECO:0007669"/>
    <property type="project" value="Ensembl"/>
</dbReference>
<dbReference type="Ensembl" id="ENSTMTT00000002626.1">
    <property type="protein sequence ID" value="ENSTMTP00000002530.1"/>
    <property type="gene ID" value="ENSTMTG00000001885.1"/>
</dbReference>
<evidence type="ECO:0000256" key="5">
    <source>
        <dbReference type="SAM" id="MobiDB-lite"/>
    </source>
</evidence>
<reference evidence="8" key="1">
    <citation type="submission" date="2025-08" db="UniProtKB">
        <authorList>
            <consortium name="Ensembl"/>
        </authorList>
    </citation>
    <scope>IDENTIFICATION</scope>
</reference>
<keyword evidence="3 6" id="KW-1133">Transmembrane helix</keyword>
<dbReference type="GO" id="GO:0009566">
    <property type="term" value="P:fertilization"/>
    <property type="evidence" value="ECO:0007669"/>
    <property type="project" value="TreeGrafter"/>
</dbReference>
<dbReference type="GO" id="GO:0048240">
    <property type="term" value="P:sperm capacitation"/>
    <property type="evidence" value="ECO:0007669"/>
    <property type="project" value="TreeGrafter"/>
</dbReference>
<keyword evidence="2 6" id="KW-0812">Transmembrane</keyword>
<protein>
    <submittedName>
        <fullName evidence="8">Cation channel sperm associated 2</fullName>
    </submittedName>
</protein>
<keyword evidence="9" id="KW-1185">Reference proteome</keyword>
<comment type="subcellular location">
    <subcellularLocation>
        <location evidence="1">Membrane</location>
        <topology evidence="1">Multi-pass membrane protein</topology>
    </subcellularLocation>
</comment>